<evidence type="ECO:0000313" key="1">
    <source>
        <dbReference type="EMBL" id="AGF85672.1"/>
    </source>
</evidence>
<evidence type="ECO:0008006" key="3">
    <source>
        <dbReference type="Google" id="ProtNLM"/>
    </source>
</evidence>
<protein>
    <recommendedName>
        <fullName evidence="3">Repeat protein</fullName>
    </recommendedName>
</protein>
<dbReference type="InterPro" id="IPR036770">
    <property type="entry name" value="Ankyrin_rpt-contain_sf"/>
</dbReference>
<evidence type="ECO:0000313" key="2">
    <source>
        <dbReference type="Proteomes" id="UP000241071"/>
    </source>
</evidence>
<name>M1PY10_9VIRU</name>
<accession>M1PY10</accession>
<proteinExistence type="predicted"/>
<gene>
    <name evidence="1" type="ORF">glt_00869</name>
</gene>
<dbReference type="EMBL" id="KC008572">
    <property type="protein sequence ID" value="AGF85672.1"/>
    <property type="molecule type" value="Genomic_DNA"/>
</dbReference>
<dbReference type="Proteomes" id="UP000241071">
    <property type="component" value="Segment"/>
</dbReference>
<reference evidence="1 2" key="1">
    <citation type="submission" date="2012-10" db="EMBL/GenBank/DDBJ databases">
        <title>Complete genome sequence of Moumouvirus goulette.</title>
        <authorList>
            <person name="Fournous G."/>
            <person name="Bougalmi M."/>
            <person name="Colson P."/>
        </authorList>
    </citation>
    <scope>NUCLEOTIDE SEQUENCE [LARGE SCALE GENOMIC DNA]</scope>
</reference>
<sequence>MKNLCFCISNYNEPMISNYLLKEDNLWKLIINNKSININYRNKLTYIKNTNTLKPRYIEIEPKYVSEFFHFIVDNKLYCDGCGTTYGNHKCKFEKSVFNFLKFILQNNKEDDVKFFIQKIIPICKKILDLLDNKTELELFYVQICKCIYKYTSVQYIKKIIKIFTTEDTFTIKFLNNINLALTGASSSRNINVIDFILKRYKKNLKKYLKREINKLELMKFNLVTTLIKISDLNNLDMFDYVLEEITIIYHNLMNPHNKNKLIHLEYNDRVKKLLFEHAILEDYDYLVEQLINDGIDYSEYLNEHKICKILENDCVKIVELLLDKKIIPENKINRYFKDSYNYIVEIVDLFVMYGADYEKYGKNTMLRAKRIGNTRVVKYMEDLLNQ</sequence>
<keyword evidence="2" id="KW-1185">Reference proteome</keyword>
<organism evidence="1 2">
    <name type="scientific">Moumouvirus goulette</name>
    <dbReference type="NCBI Taxonomy" id="1247379"/>
    <lineage>
        <taxon>Viruses</taxon>
        <taxon>Varidnaviria</taxon>
        <taxon>Bamfordvirae</taxon>
        <taxon>Nucleocytoviricota</taxon>
        <taxon>Megaviricetes</taxon>
        <taxon>Imitervirales</taxon>
        <taxon>Mimiviridae</taxon>
        <taxon>Megamimivirinae</taxon>
        <taxon>Moumouvirus</taxon>
        <taxon>Moumouvirus goulettemassiliense</taxon>
    </lineage>
</organism>
<dbReference type="SUPFAM" id="SSF48403">
    <property type="entry name" value="Ankyrin repeat"/>
    <property type="match status" value="1"/>
</dbReference>